<dbReference type="Proteomes" id="UP000285274">
    <property type="component" value="Unassembled WGS sequence"/>
</dbReference>
<sequence length="163" mass="19423">MIVYHGSIEIIKNPDVVHSKKFLDFGQGFYLTTFESQAKKWAARKGMRQKRTPIVNIYDMSEEWQDFKVLSFEKENEEWLDFVCACRKGEPLNKEYDIIIGNVADDDVFKTVDMYFRGLWDKKKVLSELRYYKMNNQICIVNQETLNRLLTYQNSYEVKCDGR</sequence>
<organism evidence="1 2">
    <name type="scientific">Holdemanella biformis</name>
    <dbReference type="NCBI Taxonomy" id="1735"/>
    <lineage>
        <taxon>Bacteria</taxon>
        <taxon>Bacillati</taxon>
        <taxon>Bacillota</taxon>
        <taxon>Erysipelotrichia</taxon>
        <taxon>Erysipelotrichales</taxon>
        <taxon>Erysipelotrichaceae</taxon>
        <taxon>Holdemanella</taxon>
    </lineage>
</organism>
<name>A0A412IX17_9FIRM</name>
<dbReference type="RefSeq" id="WP_118320561.1">
    <property type="nucleotide sequence ID" value="NZ_JAQEGG010000042.1"/>
</dbReference>
<proteinExistence type="predicted"/>
<dbReference type="EMBL" id="QRVM01000063">
    <property type="protein sequence ID" value="RGS44603.1"/>
    <property type="molecule type" value="Genomic_DNA"/>
</dbReference>
<dbReference type="InterPro" id="IPR025051">
    <property type="entry name" value="DUF3990"/>
</dbReference>
<protein>
    <submittedName>
        <fullName evidence="1">DUF3990 domain-containing protein</fullName>
    </submittedName>
</protein>
<reference evidence="1 2" key="1">
    <citation type="submission" date="2018-08" db="EMBL/GenBank/DDBJ databases">
        <title>A genome reference for cultivated species of the human gut microbiota.</title>
        <authorList>
            <person name="Zou Y."/>
            <person name="Xue W."/>
            <person name="Luo G."/>
        </authorList>
    </citation>
    <scope>NUCLEOTIDE SEQUENCE [LARGE SCALE GENOMIC DNA]</scope>
    <source>
        <strain evidence="1 2">AF22-10AC</strain>
    </source>
</reference>
<gene>
    <name evidence="1" type="ORF">DWX92_10415</name>
</gene>
<dbReference type="AlphaFoldDB" id="A0A412IX17"/>
<accession>A0A412IX17</accession>
<comment type="caution">
    <text evidence="1">The sequence shown here is derived from an EMBL/GenBank/DDBJ whole genome shotgun (WGS) entry which is preliminary data.</text>
</comment>
<dbReference type="Pfam" id="PF13151">
    <property type="entry name" value="DUF3990"/>
    <property type="match status" value="1"/>
</dbReference>
<evidence type="ECO:0000313" key="2">
    <source>
        <dbReference type="Proteomes" id="UP000285274"/>
    </source>
</evidence>
<evidence type="ECO:0000313" key="1">
    <source>
        <dbReference type="EMBL" id="RGS44603.1"/>
    </source>
</evidence>